<keyword evidence="1" id="KW-0560">Oxidoreductase</keyword>
<name>A0A1X7S6W9_ZYMT9</name>
<keyword evidence="3" id="KW-1185">Reference proteome</keyword>
<evidence type="ECO:0008006" key="4">
    <source>
        <dbReference type="Google" id="ProtNLM"/>
    </source>
</evidence>
<dbReference type="InterPro" id="IPR002347">
    <property type="entry name" value="SDR_fam"/>
</dbReference>
<organism evidence="2 3">
    <name type="scientific">Zymoseptoria tritici (strain ST99CH_3D7)</name>
    <dbReference type="NCBI Taxonomy" id="1276538"/>
    <lineage>
        <taxon>Eukaryota</taxon>
        <taxon>Fungi</taxon>
        <taxon>Dikarya</taxon>
        <taxon>Ascomycota</taxon>
        <taxon>Pezizomycotina</taxon>
        <taxon>Dothideomycetes</taxon>
        <taxon>Dothideomycetidae</taxon>
        <taxon>Mycosphaerellales</taxon>
        <taxon>Mycosphaerellaceae</taxon>
        <taxon>Zymoseptoria</taxon>
    </lineage>
</organism>
<dbReference type="STRING" id="1276538.A0A1X7S6W9"/>
<dbReference type="EMBL" id="LT853702">
    <property type="protein sequence ID" value="SMQ55389.1"/>
    <property type="molecule type" value="Genomic_DNA"/>
</dbReference>
<gene>
    <name evidence="2" type="ORF">ZT3D7_G10544</name>
</gene>
<dbReference type="PANTHER" id="PTHR43157">
    <property type="entry name" value="PHOSPHATIDYLINOSITOL-GLYCAN BIOSYNTHESIS CLASS F PROTEIN-RELATED"/>
    <property type="match status" value="1"/>
</dbReference>
<evidence type="ECO:0000313" key="2">
    <source>
        <dbReference type="EMBL" id="SMQ55389.1"/>
    </source>
</evidence>
<proteinExistence type="predicted"/>
<dbReference type="PANTHER" id="PTHR43157:SF31">
    <property type="entry name" value="PHOSPHATIDYLINOSITOL-GLYCAN BIOSYNTHESIS CLASS F PROTEIN"/>
    <property type="match status" value="1"/>
</dbReference>
<dbReference type="AlphaFoldDB" id="A0A1X7S6W9"/>
<reference evidence="2 3" key="1">
    <citation type="submission" date="2016-06" db="EMBL/GenBank/DDBJ databases">
        <authorList>
            <person name="Kjaerup R.B."/>
            <person name="Dalgaard T.S."/>
            <person name="Juul-Madsen H.R."/>
        </authorList>
    </citation>
    <scope>NUCLEOTIDE SEQUENCE [LARGE SCALE GENOMIC DNA]</scope>
</reference>
<dbReference type="InterPro" id="IPR036291">
    <property type="entry name" value="NAD(P)-bd_dom_sf"/>
</dbReference>
<evidence type="ECO:0000256" key="1">
    <source>
        <dbReference type="ARBA" id="ARBA00023002"/>
    </source>
</evidence>
<dbReference type="PRINTS" id="PR00081">
    <property type="entry name" value="GDHRDH"/>
</dbReference>
<evidence type="ECO:0000313" key="3">
    <source>
        <dbReference type="Proteomes" id="UP000215127"/>
    </source>
</evidence>
<sequence>MPSATDYAQFFRGQLCQKPTLPETSFAGKTVVITGANQGLGYDSARQLIDLNVSTLILGCRDISKGEAAKQKMLSKGDVKTKIEVWEVNMSNYASVQAFAARVNQLPRLDVLLANAGMSTNKFHLAEELEETLTVNVVATFLLSLLVLPRLQESARQNGVPSHLAITGSAVHAFAPDDQLRTPATGQIFATLSDQSKANMATRYYLSKLIVLQCLQEMAKTVRHQEKFGGPSVIVNFPAPGWCKTELFRTDDGGVVGRNLLKRIGRTSEEGARTLTSAIAAGSETHGHYLSECQVKPASIFVRSEQGQQVQVKVWKELLDILEKVSPGVTKIVR</sequence>
<dbReference type="Proteomes" id="UP000215127">
    <property type="component" value="Chromosome 11"/>
</dbReference>
<protein>
    <recommendedName>
        <fullName evidence="4">Ketoreductase (KR) domain-containing protein</fullName>
    </recommendedName>
</protein>
<dbReference type="Pfam" id="PF00106">
    <property type="entry name" value="adh_short"/>
    <property type="match status" value="1"/>
</dbReference>
<dbReference type="Gene3D" id="3.40.50.720">
    <property type="entry name" value="NAD(P)-binding Rossmann-like Domain"/>
    <property type="match status" value="1"/>
</dbReference>
<dbReference type="GO" id="GO:0016491">
    <property type="term" value="F:oxidoreductase activity"/>
    <property type="evidence" value="ECO:0007669"/>
    <property type="project" value="UniProtKB-KW"/>
</dbReference>
<dbReference type="SUPFAM" id="SSF51735">
    <property type="entry name" value="NAD(P)-binding Rossmann-fold domains"/>
    <property type="match status" value="1"/>
</dbReference>
<accession>A0A1X7S6W9</accession>